<dbReference type="Proteomes" id="UP001190700">
    <property type="component" value="Unassembled WGS sequence"/>
</dbReference>
<dbReference type="AlphaFoldDB" id="A0AAE0BJ71"/>
<dbReference type="Gene3D" id="3.40.50.150">
    <property type="entry name" value="Vaccinia Virus protein VP39"/>
    <property type="match status" value="1"/>
</dbReference>
<name>A0AAE0BJ71_9CHLO</name>
<dbReference type="InterPro" id="IPR050390">
    <property type="entry name" value="C5-Methyltransferase"/>
</dbReference>
<proteinExistence type="predicted"/>
<comment type="caution">
    <text evidence="2">The sequence shown here is derived from an EMBL/GenBank/DDBJ whole genome shotgun (WGS) entry which is preliminary data.</text>
</comment>
<dbReference type="InterPro" id="IPR029063">
    <property type="entry name" value="SAM-dependent_MTases_sf"/>
</dbReference>
<gene>
    <name evidence="2" type="ORF">CYMTET_52368</name>
</gene>
<evidence type="ECO:0000313" key="3">
    <source>
        <dbReference type="Proteomes" id="UP001190700"/>
    </source>
</evidence>
<protein>
    <submittedName>
        <fullName evidence="2">DNA (Cytosine-5)-methyltransferase</fullName>
    </submittedName>
</protein>
<accession>A0AAE0BJ71</accession>
<dbReference type="GO" id="GO:0005634">
    <property type="term" value="C:nucleus"/>
    <property type="evidence" value="ECO:0007669"/>
    <property type="project" value="TreeGrafter"/>
</dbReference>
<sequence length="692" mass="76844">MGTRGNLLTGPASRSDFAPAEATFPEEPVAHGTDSPADHSSADPLVSDLTEGVRCIQGYFAYSEILRFAIPGALIAKFVEPALPCSEIQLFDVVCAGLAAPPSEGAATTADEDGQGDSDAPAEPARKKQKSGSLGDRGDQVVALDISSDDEGSASLNDTGEEEEAWQDRVLEELLEIQDCLPWEAVTEQSVDAWEEFQNRCIGALGCSTEHFHRKIVLEALWFVDKAKPGVYNAGFDIETWKRDLESSSTSTLLQILKRLDDGIDFDCAVQGMWPKGTTRLPWYVQRIVNFTKKFAENSETSTEPRARIHQCPSQIKPLRRVSRCFCLYEQVANISRPKWETEVARIIMNSLNPHLEFYIMNSLQAGGSSSRCRFYGVTPPPDEIYPKANTGAPCGKTIKELYDPPWPQDRAWPAWAADIYQDGFLKCIRTKLYNSIRNVNEINDCIREAHTAGRDVLQDEEFNKKHRERIIAMDFVPDPAHEDGSCMVLEDHMAEKALGFPEGHLSGYTSLITSAIQRRSWIGDSFCIKSVMHCMETWRKLQADGRWAKGGAVALSLFDGIGGGPVAVHKAGIDVRHWILVEKDPDRTKVVGMFLKKKLGFTPIDQDSFKANQLMHMRKPRTYVVFHGNHAVEKFMKVFNGWSAITMLIGGSPCNNITQSNRQPTYLEGPDSALFKYYAAAVANIHKSGGL</sequence>
<dbReference type="PANTHER" id="PTHR23068:SF25">
    <property type="entry name" value="DNA (CYTOSINE-5)-METHYLTRANSFERASE DRM2"/>
    <property type="match status" value="1"/>
</dbReference>
<keyword evidence="3" id="KW-1185">Reference proteome</keyword>
<dbReference type="SUPFAM" id="SSF53335">
    <property type="entry name" value="S-adenosyl-L-methionine-dependent methyltransferases"/>
    <property type="match status" value="1"/>
</dbReference>
<feature type="region of interest" description="Disordered" evidence="1">
    <location>
        <begin position="1"/>
        <end position="20"/>
    </location>
</feature>
<feature type="region of interest" description="Disordered" evidence="1">
    <location>
        <begin position="102"/>
        <end position="137"/>
    </location>
</feature>
<reference evidence="2 3" key="1">
    <citation type="journal article" date="2015" name="Genome Biol. Evol.">
        <title>Comparative Genomics of a Bacterivorous Green Alga Reveals Evolutionary Causalities and Consequences of Phago-Mixotrophic Mode of Nutrition.</title>
        <authorList>
            <person name="Burns J.A."/>
            <person name="Paasch A."/>
            <person name="Narechania A."/>
            <person name="Kim E."/>
        </authorList>
    </citation>
    <scope>NUCLEOTIDE SEQUENCE [LARGE SCALE GENOMIC DNA]</scope>
    <source>
        <strain evidence="2 3">PLY_AMNH</strain>
    </source>
</reference>
<evidence type="ECO:0000313" key="2">
    <source>
        <dbReference type="EMBL" id="KAK3237568.1"/>
    </source>
</evidence>
<organism evidence="2 3">
    <name type="scientific">Cymbomonas tetramitiformis</name>
    <dbReference type="NCBI Taxonomy" id="36881"/>
    <lineage>
        <taxon>Eukaryota</taxon>
        <taxon>Viridiplantae</taxon>
        <taxon>Chlorophyta</taxon>
        <taxon>Pyramimonadophyceae</taxon>
        <taxon>Pyramimonadales</taxon>
        <taxon>Pyramimonadaceae</taxon>
        <taxon>Cymbomonas</taxon>
    </lineage>
</organism>
<evidence type="ECO:0000256" key="1">
    <source>
        <dbReference type="SAM" id="MobiDB-lite"/>
    </source>
</evidence>
<dbReference type="PANTHER" id="PTHR23068">
    <property type="entry name" value="DNA CYTOSINE-5- -METHYLTRANSFERASE 3-RELATED"/>
    <property type="match status" value="1"/>
</dbReference>
<dbReference type="EMBL" id="LGRX02034528">
    <property type="protein sequence ID" value="KAK3237568.1"/>
    <property type="molecule type" value="Genomic_DNA"/>
</dbReference>